<dbReference type="OrthoDB" id="1920785at2759"/>
<dbReference type="Gramene" id="KZM98024">
    <property type="protein sequence ID" value="KZM98024"/>
    <property type="gene ID" value="DCAR_014614"/>
</dbReference>
<keyword evidence="3" id="KW-1185">Reference proteome</keyword>
<dbReference type="STRING" id="79200.A0A165XC85"/>
<dbReference type="PANTHER" id="PTHR33593:SF3">
    <property type="entry name" value="DUF1442 FAMILY PROTEIN"/>
    <property type="match status" value="1"/>
</dbReference>
<organism evidence="1">
    <name type="scientific">Daucus carota subsp. sativus</name>
    <name type="common">Carrot</name>
    <dbReference type="NCBI Taxonomy" id="79200"/>
    <lineage>
        <taxon>Eukaryota</taxon>
        <taxon>Viridiplantae</taxon>
        <taxon>Streptophyta</taxon>
        <taxon>Embryophyta</taxon>
        <taxon>Tracheophyta</taxon>
        <taxon>Spermatophyta</taxon>
        <taxon>Magnoliopsida</taxon>
        <taxon>eudicotyledons</taxon>
        <taxon>Gunneridae</taxon>
        <taxon>Pentapetalae</taxon>
        <taxon>asterids</taxon>
        <taxon>campanulids</taxon>
        <taxon>Apiales</taxon>
        <taxon>Apiaceae</taxon>
        <taxon>Apioideae</taxon>
        <taxon>Scandiceae</taxon>
        <taxon>Daucinae</taxon>
        <taxon>Daucus</taxon>
        <taxon>Daucus sect. Daucus</taxon>
    </lineage>
</organism>
<sequence>MASWSAENATKAYLRTIKMGNTDKEPNVAEFVSALSAGNNAQLMVVACANTAGSPTLGLVAAAHQTGGRVICIVRGEEELQSSMDALGCNASRVEFVVGEPQLLLSGKYRNADLVVIDCNLENHEEIFRVVQMSAGRSKISTTVLGYNAFCKESWQWGGSRTHLLPIGEGLLMTRIAENIEFRGGENGGPGKKSHWIVKVDKCTGEEHVFRVRMPHGRSTIKA</sequence>
<dbReference type="EMBL" id="LNRQ01000004">
    <property type="protein sequence ID" value="KZM98024.1"/>
    <property type="molecule type" value="Genomic_DNA"/>
</dbReference>
<gene>
    <name evidence="1" type="ORF">DCAR_014614</name>
    <name evidence="2" type="ORF">DCAR_0416294</name>
</gene>
<dbReference type="PANTHER" id="PTHR33593">
    <property type="entry name" value="DUF1442 FAMILY PROTEIN"/>
    <property type="match status" value="1"/>
</dbReference>
<evidence type="ECO:0000313" key="2">
    <source>
        <dbReference type="EMBL" id="WOG96955.1"/>
    </source>
</evidence>
<dbReference type="KEGG" id="dcr:108218158"/>
<protein>
    <recommendedName>
        <fullName evidence="4">S-adenosyl-L-methionine-dependent methyltransferase</fullName>
    </recommendedName>
</protein>
<reference evidence="2" key="2">
    <citation type="submission" date="2022-03" db="EMBL/GenBank/DDBJ databases">
        <title>Draft title - Genomic analysis of global carrot germplasm unveils the trajectory of domestication and the origin of high carotenoid orange carrot.</title>
        <authorList>
            <person name="Iorizzo M."/>
            <person name="Ellison S."/>
            <person name="Senalik D."/>
            <person name="Macko-Podgorni A."/>
            <person name="Grzebelus D."/>
            <person name="Bostan H."/>
            <person name="Rolling W."/>
            <person name="Curaba J."/>
            <person name="Simon P."/>
        </authorList>
    </citation>
    <scope>NUCLEOTIDE SEQUENCE</scope>
    <source>
        <tissue evidence="2">Leaf</tissue>
    </source>
</reference>
<dbReference type="AlphaFoldDB" id="A0A165XC85"/>
<name>A0A165XC85_DAUCS</name>
<evidence type="ECO:0000313" key="1">
    <source>
        <dbReference type="EMBL" id="KZM98024.1"/>
    </source>
</evidence>
<dbReference type="OMA" id="QKAKEPN"/>
<evidence type="ECO:0008006" key="4">
    <source>
        <dbReference type="Google" id="ProtNLM"/>
    </source>
</evidence>
<dbReference type="Pfam" id="PF07279">
    <property type="entry name" value="DUF1442"/>
    <property type="match status" value="1"/>
</dbReference>
<dbReference type="InterPro" id="IPR009902">
    <property type="entry name" value="DUF1442"/>
</dbReference>
<accession>A0A165XC85</accession>
<proteinExistence type="predicted"/>
<reference evidence="1" key="1">
    <citation type="journal article" date="2016" name="Nat. Genet.">
        <title>A high-quality carrot genome assembly provides new insights into carotenoid accumulation and asterid genome evolution.</title>
        <authorList>
            <person name="Iorizzo M."/>
            <person name="Ellison S."/>
            <person name="Senalik D."/>
            <person name="Zeng P."/>
            <person name="Satapoomin P."/>
            <person name="Huang J."/>
            <person name="Bowman M."/>
            <person name="Iovene M."/>
            <person name="Sanseverino W."/>
            <person name="Cavagnaro P."/>
            <person name="Yildiz M."/>
            <person name="Macko-Podgorni A."/>
            <person name="Moranska E."/>
            <person name="Grzebelus E."/>
            <person name="Grzebelus D."/>
            <person name="Ashrafi H."/>
            <person name="Zheng Z."/>
            <person name="Cheng S."/>
            <person name="Spooner D."/>
            <person name="Van Deynze A."/>
            <person name="Simon P."/>
        </authorList>
    </citation>
    <scope>NUCLEOTIDE SEQUENCE [LARGE SCALE GENOMIC DNA]</scope>
    <source>
        <tissue evidence="1">Leaf</tissue>
    </source>
</reference>
<dbReference type="EMBL" id="CP093346">
    <property type="protein sequence ID" value="WOG96955.1"/>
    <property type="molecule type" value="Genomic_DNA"/>
</dbReference>
<dbReference type="Proteomes" id="UP000077755">
    <property type="component" value="Chromosome 4"/>
</dbReference>
<evidence type="ECO:0000313" key="3">
    <source>
        <dbReference type="Proteomes" id="UP000077755"/>
    </source>
</evidence>